<evidence type="ECO:0000256" key="1">
    <source>
        <dbReference type="SAM" id="MobiDB-lite"/>
    </source>
</evidence>
<dbReference type="EMBL" id="LT554417">
    <property type="protein sequence ID" value="SAM04912.1"/>
    <property type="molecule type" value="Genomic_DNA"/>
</dbReference>
<dbReference type="Proteomes" id="UP000078561">
    <property type="component" value="Unassembled WGS sequence"/>
</dbReference>
<sequence>MSVKPHATRVVNLWKVQDMLNSGVIKLDAEYQRDIVWPSSKMSMLIDSLMKKYYIPPLLFAVRIDDNGERVRVCIDGKQRLTSILRFTQNKIPYLEESSGIVEEVYFEQNDTGPNVGLTSDRTYLSEEDRENFNDTEIVMIEFSELDEDQELEIFARVQMGVSITAAEKLLATNSPASKFCRELLTTHPHLDSLLRGAKAVSFQYVSQLLYILKEETPDKYVASHARLMEFLKDRSAILSDSLKRKVRRTIGLLDALCQDEAGKKAFYFTTTSQGTSKREPIKNIEFTIFGLYVSEVERGTPITELAADLASLRKFLREEYQTGLYAGNPCWKAGRRWTTRTQDTKKRRAASNHHSSATTSSFLRNGATRNVVEDSEEVDDLCDDDDYDDDDQQQQQRGTISASKRRRGGPSNHVIVTKQEDDANSPQRPKALARRGGKRSF</sequence>
<evidence type="ECO:0000259" key="2">
    <source>
        <dbReference type="Pfam" id="PF03235"/>
    </source>
</evidence>
<dbReference type="PANTHER" id="PTHR39639:SF1">
    <property type="entry name" value="DUF262 DOMAIN-CONTAINING PROTEIN"/>
    <property type="match status" value="1"/>
</dbReference>
<dbReference type="InterPro" id="IPR004919">
    <property type="entry name" value="GmrSD_N"/>
</dbReference>
<dbReference type="Pfam" id="PF03235">
    <property type="entry name" value="GmrSD_N"/>
    <property type="match status" value="1"/>
</dbReference>
<feature type="region of interest" description="Disordered" evidence="1">
    <location>
        <begin position="339"/>
        <end position="442"/>
    </location>
</feature>
<evidence type="ECO:0000313" key="3">
    <source>
        <dbReference type="EMBL" id="SAM04912.1"/>
    </source>
</evidence>
<protein>
    <recommendedName>
        <fullName evidence="2">GmrSD restriction endonucleases N-terminal domain-containing protein</fullName>
    </recommendedName>
</protein>
<evidence type="ECO:0000313" key="4">
    <source>
        <dbReference type="Proteomes" id="UP000078561"/>
    </source>
</evidence>
<gene>
    <name evidence="3" type="primary">ABSGL_10778.1 scaffold 12033</name>
</gene>
<feature type="domain" description="GmrSD restriction endonucleases N-terminal" evidence="2">
    <location>
        <begin position="18"/>
        <end position="171"/>
    </location>
</feature>
<dbReference type="InParanoid" id="A0A163THM0"/>
<organism evidence="3">
    <name type="scientific">Absidia glauca</name>
    <name type="common">Pin mould</name>
    <dbReference type="NCBI Taxonomy" id="4829"/>
    <lineage>
        <taxon>Eukaryota</taxon>
        <taxon>Fungi</taxon>
        <taxon>Fungi incertae sedis</taxon>
        <taxon>Mucoromycota</taxon>
        <taxon>Mucoromycotina</taxon>
        <taxon>Mucoromycetes</taxon>
        <taxon>Mucorales</taxon>
        <taxon>Cunninghamellaceae</taxon>
        <taxon>Absidia</taxon>
    </lineage>
</organism>
<reference evidence="3" key="1">
    <citation type="submission" date="2016-04" db="EMBL/GenBank/DDBJ databases">
        <authorList>
            <person name="Evans L.H."/>
            <person name="Alamgir A."/>
            <person name="Owens N."/>
            <person name="Weber N.D."/>
            <person name="Virtaneva K."/>
            <person name="Barbian K."/>
            <person name="Babar A."/>
            <person name="Rosenke K."/>
        </authorList>
    </citation>
    <scope>NUCLEOTIDE SEQUENCE [LARGE SCALE GENOMIC DNA]</scope>
    <source>
        <strain evidence="3">CBS 101.48</strain>
    </source>
</reference>
<feature type="compositionally biased region" description="Acidic residues" evidence="1">
    <location>
        <begin position="374"/>
        <end position="393"/>
    </location>
</feature>
<dbReference type="AlphaFoldDB" id="A0A163THM0"/>
<dbReference type="OrthoDB" id="5419821at2759"/>
<dbReference type="PANTHER" id="PTHR39639">
    <property type="entry name" value="CHROMOSOME 16, WHOLE GENOME SHOTGUN SEQUENCE"/>
    <property type="match status" value="1"/>
</dbReference>
<name>A0A163THM0_ABSGL</name>
<proteinExistence type="predicted"/>
<accession>A0A163THM0</accession>
<feature type="compositionally biased region" description="Low complexity" evidence="1">
    <location>
        <begin position="353"/>
        <end position="362"/>
    </location>
</feature>
<keyword evidence="4" id="KW-1185">Reference proteome</keyword>
<dbReference type="STRING" id="4829.A0A163THM0"/>
<feature type="compositionally biased region" description="Basic residues" evidence="1">
    <location>
        <begin position="432"/>
        <end position="442"/>
    </location>
</feature>